<dbReference type="EMBL" id="JAFIQS010000010">
    <property type="protein sequence ID" value="KAG5164965.1"/>
    <property type="molecule type" value="Genomic_DNA"/>
</dbReference>
<sequence>MALRLPFPSPIARKHTYASWTDPRIVPCVRHNRLPIHRRSDHIRNGMRAPVEQALTHGGNPALTFRRTMVYVGVINTLGNVYTNALLASLNRRASIRNGTVPTTDIISAHFRTGTGIGIGTGIRAKPKGTEVSAIAFNGASVGDYGRQSMLSKGDGGA</sequence>
<organism evidence="1">
    <name type="scientific">Psilocybe cubensis</name>
    <name type="common">Psychedelic mushroom</name>
    <name type="synonym">Stropharia cubensis</name>
    <dbReference type="NCBI Taxonomy" id="181762"/>
    <lineage>
        <taxon>Eukaryota</taxon>
        <taxon>Fungi</taxon>
        <taxon>Dikarya</taxon>
        <taxon>Basidiomycota</taxon>
        <taxon>Agaricomycotina</taxon>
        <taxon>Agaricomycetes</taxon>
        <taxon>Agaricomycetidae</taxon>
        <taxon>Agaricales</taxon>
        <taxon>Agaricineae</taxon>
        <taxon>Strophariaceae</taxon>
        <taxon>Psilocybe</taxon>
    </lineage>
</organism>
<accession>A0A8H7XNP2</accession>
<name>A0A8H7XNP2_PSICU</name>
<dbReference type="AlphaFoldDB" id="A0A8H7XNP2"/>
<proteinExistence type="predicted"/>
<evidence type="ECO:0000313" key="1">
    <source>
        <dbReference type="EMBL" id="KAG5164965.1"/>
    </source>
</evidence>
<comment type="caution">
    <text evidence="1">The sequence shown here is derived from an EMBL/GenBank/DDBJ whole genome shotgun (WGS) entry which is preliminary data.</text>
</comment>
<gene>
    <name evidence="1" type="ORF">JR316_009655</name>
</gene>
<protein>
    <submittedName>
        <fullName evidence="1">Uncharacterized protein</fullName>
    </submittedName>
</protein>
<reference evidence="1" key="1">
    <citation type="submission" date="2021-02" db="EMBL/GenBank/DDBJ databases">
        <title>Psilocybe cubensis genome.</title>
        <authorList>
            <person name="Mckernan K.J."/>
            <person name="Crawford S."/>
            <person name="Trippe A."/>
            <person name="Kane L.T."/>
            <person name="Mclaughlin S."/>
        </authorList>
    </citation>
    <scope>NUCLEOTIDE SEQUENCE [LARGE SCALE GENOMIC DNA]</scope>
    <source>
        <strain evidence="1">MGC-MH-2018</strain>
    </source>
</reference>